<dbReference type="SMART" id="SM00213">
    <property type="entry name" value="UBQ"/>
    <property type="match status" value="1"/>
</dbReference>
<dbReference type="InterPro" id="IPR050158">
    <property type="entry name" value="Ubiquitin_ubiquitin-like"/>
</dbReference>
<dbReference type="InterPro" id="IPR019954">
    <property type="entry name" value="Ubiquitin_CS"/>
</dbReference>
<sequence length="414" mass="46303">MGASPSKNYIVATDDTNRVLLCRTDVGQYDNLLSILQKHFPSMAKDSMIIQTNELEVCAGEYVDIADDLWPEISLWIHSIRVISRPRQILTSIPPSQTMKIFILTKTGKMMTLSVSSFASIDDIKQLLGSSEGIPPDQQRLIFAGKQLEDGRLLSDYGIKNESTIDLVLRLRGGKPVIYLFTPLPLTAVVRLSLVKSWSFSAVYPGVPIKSSDAGQSIEWNVNTHEDHTMTDTATGARVSYLFWEAETNPGLPLSPPSSPRLGQSHSDTIPRFDPLMAELTDTNSVVLPASKTALYLDKVLTALDLHIEARTSFITYWLPSILKHDFVALRFLPQVSYEHAAPLDIEPKPDVVTRVFMLFKRVCDDELDEWEGSLSRASENVEFWKGVVGAECDRMQNNALFRVLEWGGMEVKN</sequence>
<dbReference type="InterPro" id="IPR029071">
    <property type="entry name" value="Ubiquitin-like_domsf"/>
</dbReference>
<keyword evidence="3" id="KW-1185">Reference proteome</keyword>
<dbReference type="SUPFAM" id="SSF54236">
    <property type="entry name" value="Ubiquitin-like"/>
    <property type="match status" value="1"/>
</dbReference>
<evidence type="ECO:0000313" key="2">
    <source>
        <dbReference type="EMBL" id="KAK0429996.1"/>
    </source>
</evidence>
<comment type="caution">
    <text evidence="2">The sequence shown here is derived from an EMBL/GenBank/DDBJ whole genome shotgun (WGS) entry which is preliminary data.</text>
</comment>
<dbReference type="PROSITE" id="PS00299">
    <property type="entry name" value="UBIQUITIN_1"/>
    <property type="match status" value="1"/>
</dbReference>
<feature type="domain" description="Ubiquitin-like" evidence="1">
    <location>
        <begin position="99"/>
        <end position="174"/>
    </location>
</feature>
<protein>
    <recommendedName>
        <fullName evidence="1">Ubiquitin-like domain-containing protein</fullName>
    </recommendedName>
</protein>
<organism evidence="2 3">
    <name type="scientific">Armillaria borealis</name>
    <dbReference type="NCBI Taxonomy" id="47425"/>
    <lineage>
        <taxon>Eukaryota</taxon>
        <taxon>Fungi</taxon>
        <taxon>Dikarya</taxon>
        <taxon>Basidiomycota</taxon>
        <taxon>Agaricomycotina</taxon>
        <taxon>Agaricomycetes</taxon>
        <taxon>Agaricomycetidae</taxon>
        <taxon>Agaricales</taxon>
        <taxon>Marasmiineae</taxon>
        <taxon>Physalacriaceae</taxon>
        <taxon>Armillaria</taxon>
    </lineage>
</organism>
<dbReference type="PRINTS" id="PR00348">
    <property type="entry name" value="UBIQUITIN"/>
</dbReference>
<evidence type="ECO:0000313" key="3">
    <source>
        <dbReference type="Proteomes" id="UP001175226"/>
    </source>
</evidence>
<accession>A0AA39IT39</accession>
<dbReference type="Proteomes" id="UP001175226">
    <property type="component" value="Unassembled WGS sequence"/>
</dbReference>
<dbReference type="InterPro" id="IPR019956">
    <property type="entry name" value="Ubiquitin_dom"/>
</dbReference>
<dbReference type="PROSITE" id="PS50053">
    <property type="entry name" value="UBIQUITIN_2"/>
    <property type="match status" value="1"/>
</dbReference>
<dbReference type="Gene3D" id="3.10.20.90">
    <property type="entry name" value="Phosphatidylinositol 3-kinase Catalytic Subunit, Chain A, domain 1"/>
    <property type="match status" value="1"/>
</dbReference>
<dbReference type="PANTHER" id="PTHR10666">
    <property type="entry name" value="UBIQUITIN"/>
    <property type="match status" value="1"/>
</dbReference>
<name>A0AA39IT39_9AGAR</name>
<gene>
    <name evidence="2" type="ORF">EV421DRAFT_2065954</name>
</gene>
<reference evidence="2" key="1">
    <citation type="submission" date="2023-06" db="EMBL/GenBank/DDBJ databases">
        <authorList>
            <consortium name="Lawrence Berkeley National Laboratory"/>
            <person name="Ahrendt S."/>
            <person name="Sahu N."/>
            <person name="Indic B."/>
            <person name="Wong-Bajracharya J."/>
            <person name="Merenyi Z."/>
            <person name="Ke H.-M."/>
            <person name="Monk M."/>
            <person name="Kocsube S."/>
            <person name="Drula E."/>
            <person name="Lipzen A."/>
            <person name="Balint B."/>
            <person name="Henrissat B."/>
            <person name="Andreopoulos B."/>
            <person name="Martin F.M."/>
            <person name="Harder C.B."/>
            <person name="Rigling D."/>
            <person name="Ford K.L."/>
            <person name="Foster G.D."/>
            <person name="Pangilinan J."/>
            <person name="Papanicolaou A."/>
            <person name="Barry K."/>
            <person name="LaButti K."/>
            <person name="Viragh M."/>
            <person name="Koriabine M."/>
            <person name="Yan M."/>
            <person name="Riley R."/>
            <person name="Champramary S."/>
            <person name="Plett K.L."/>
            <person name="Tsai I.J."/>
            <person name="Slot J."/>
            <person name="Sipos G."/>
            <person name="Plett J."/>
            <person name="Nagy L.G."/>
            <person name="Grigoriev I.V."/>
        </authorList>
    </citation>
    <scope>NUCLEOTIDE SEQUENCE</scope>
    <source>
        <strain evidence="2">FPL87.14</strain>
    </source>
</reference>
<dbReference type="FunFam" id="3.10.20.90:FF:000379">
    <property type="entry name" value="Ubiquitin/ribosomal protein CEP52"/>
    <property type="match status" value="1"/>
</dbReference>
<dbReference type="EMBL" id="JAUEPT010000181">
    <property type="protein sequence ID" value="KAK0429996.1"/>
    <property type="molecule type" value="Genomic_DNA"/>
</dbReference>
<dbReference type="InterPro" id="IPR000626">
    <property type="entry name" value="Ubiquitin-like_dom"/>
</dbReference>
<dbReference type="AlphaFoldDB" id="A0AA39IT39"/>
<evidence type="ECO:0000259" key="1">
    <source>
        <dbReference type="PROSITE" id="PS50053"/>
    </source>
</evidence>
<proteinExistence type="predicted"/>
<dbReference type="Pfam" id="PF00240">
    <property type="entry name" value="ubiquitin"/>
    <property type="match status" value="1"/>
</dbReference>